<dbReference type="NCBIfam" id="NF046042">
    <property type="entry name" value="LicT"/>
    <property type="match status" value="1"/>
</dbReference>
<dbReference type="Proteomes" id="UP000095598">
    <property type="component" value="Unassembled WGS sequence"/>
</dbReference>
<dbReference type="PROSITE" id="PS51372">
    <property type="entry name" value="PRD_2"/>
    <property type="match status" value="2"/>
</dbReference>
<feature type="domain" description="PRD" evidence="2">
    <location>
        <begin position="75"/>
        <end position="180"/>
    </location>
</feature>
<dbReference type="Pfam" id="PF03123">
    <property type="entry name" value="CAT_RBD"/>
    <property type="match status" value="1"/>
</dbReference>
<name>A0A173STI2_ANAHA</name>
<accession>A0A173STI2</accession>
<dbReference type="SUPFAM" id="SSF50151">
    <property type="entry name" value="SacY-like RNA-binding domain"/>
    <property type="match status" value="1"/>
</dbReference>
<dbReference type="Gene3D" id="2.30.24.10">
    <property type="entry name" value="CAT RNA-binding domain"/>
    <property type="match status" value="1"/>
</dbReference>
<dbReference type="GO" id="GO:0006355">
    <property type="term" value="P:regulation of DNA-templated transcription"/>
    <property type="evidence" value="ECO:0007669"/>
    <property type="project" value="InterPro"/>
</dbReference>
<evidence type="ECO:0000313" key="3">
    <source>
        <dbReference type="EMBL" id="CUM92458.1"/>
    </source>
</evidence>
<dbReference type="Pfam" id="PF00874">
    <property type="entry name" value="PRD"/>
    <property type="match status" value="2"/>
</dbReference>
<dbReference type="InterPro" id="IPR050661">
    <property type="entry name" value="BglG_antiterminators"/>
</dbReference>
<dbReference type="SUPFAM" id="SSF63520">
    <property type="entry name" value="PTS-regulatory domain, PRD"/>
    <property type="match status" value="2"/>
</dbReference>
<dbReference type="InterPro" id="IPR036650">
    <property type="entry name" value="CAT_RNA-bd_dom_sf"/>
</dbReference>
<dbReference type="AlphaFoldDB" id="A0A173STI2"/>
<organism evidence="3 4">
    <name type="scientific">Anaerostipes hadrus</name>
    <dbReference type="NCBI Taxonomy" id="649756"/>
    <lineage>
        <taxon>Bacteria</taxon>
        <taxon>Bacillati</taxon>
        <taxon>Bacillota</taxon>
        <taxon>Clostridia</taxon>
        <taxon>Lachnospirales</taxon>
        <taxon>Lachnospiraceae</taxon>
        <taxon>Anaerostipes</taxon>
    </lineage>
</organism>
<keyword evidence="1" id="KW-0677">Repeat</keyword>
<dbReference type="SMART" id="SM01061">
    <property type="entry name" value="CAT_RBD"/>
    <property type="match status" value="1"/>
</dbReference>
<dbReference type="Gene3D" id="1.10.1790.10">
    <property type="entry name" value="PRD domain"/>
    <property type="match status" value="2"/>
</dbReference>
<evidence type="ECO:0000259" key="2">
    <source>
        <dbReference type="PROSITE" id="PS51372"/>
    </source>
</evidence>
<dbReference type="EMBL" id="CYXT01000009">
    <property type="protein sequence ID" value="CUM92458.1"/>
    <property type="molecule type" value="Genomic_DNA"/>
</dbReference>
<protein>
    <submittedName>
        <fullName evidence="3">Transcription antiterminator LicT</fullName>
    </submittedName>
</protein>
<proteinExistence type="predicted"/>
<dbReference type="InterPro" id="IPR004341">
    <property type="entry name" value="CAT_RNA-bd_dom"/>
</dbReference>
<dbReference type="PANTHER" id="PTHR30185:SF15">
    <property type="entry name" value="CRYPTIC BETA-GLUCOSIDE BGL OPERON ANTITERMINATOR"/>
    <property type="match status" value="1"/>
</dbReference>
<dbReference type="InterPro" id="IPR036634">
    <property type="entry name" value="PRD_sf"/>
</dbReference>
<dbReference type="GO" id="GO:0003723">
    <property type="term" value="F:RNA binding"/>
    <property type="evidence" value="ECO:0007669"/>
    <property type="project" value="InterPro"/>
</dbReference>
<evidence type="ECO:0000313" key="4">
    <source>
        <dbReference type="Proteomes" id="UP000095598"/>
    </source>
</evidence>
<gene>
    <name evidence="3" type="primary">licT_2</name>
    <name evidence="3" type="ORF">ERS852425_01490</name>
</gene>
<reference evidence="3 4" key="1">
    <citation type="submission" date="2015-09" db="EMBL/GenBank/DDBJ databases">
        <authorList>
            <consortium name="Pathogen Informatics"/>
        </authorList>
    </citation>
    <scope>NUCLEOTIDE SEQUENCE [LARGE SCALE GENOMIC DNA]</scope>
    <source>
        <strain evidence="3 4">2789STDY5608868</strain>
    </source>
</reference>
<feature type="domain" description="PRD" evidence="2">
    <location>
        <begin position="181"/>
        <end position="290"/>
    </location>
</feature>
<dbReference type="InterPro" id="IPR011608">
    <property type="entry name" value="PRD"/>
</dbReference>
<evidence type="ECO:0000256" key="1">
    <source>
        <dbReference type="ARBA" id="ARBA00022737"/>
    </source>
</evidence>
<sequence length="290" mass="34281">MEYIIWKGRYMKIKKKLNNNVAVVTDKTGNEIIVMGKGITYDKKAGDCIDVEQVEKQFVPSNKDFSMKFQEILLDIPSKYLEVSNCIIERAKKYLDAEIDDNIYISLTDHIHMAVKRYLDGMQVPNPLLLDIKRFYNKEYEIGCQALEIIKDQLKVELPEDEAGFIAFHFVNAQQNLESSKMVDIMKLVKEITNIVKYQMGLDFDEESVYYYRFITHLKFFAQRLFLENKQYTDEDNPLYHIVKEQYKKAFNCTQSVVKFVDNKYNYKISKEEQLYLTVHIENIITKSKK</sequence>
<dbReference type="PANTHER" id="PTHR30185">
    <property type="entry name" value="CRYPTIC BETA-GLUCOSIDE BGL OPERON ANTITERMINATOR"/>
    <property type="match status" value="1"/>
</dbReference>